<evidence type="ECO:0000313" key="3">
    <source>
        <dbReference type="Proteomes" id="UP001596417"/>
    </source>
</evidence>
<evidence type="ECO:0000313" key="2">
    <source>
        <dbReference type="EMBL" id="MFC7192730.1"/>
    </source>
</evidence>
<reference evidence="2 3" key="1">
    <citation type="journal article" date="2019" name="Int. J. Syst. Evol. Microbiol.">
        <title>The Global Catalogue of Microorganisms (GCM) 10K type strain sequencing project: providing services to taxonomists for standard genome sequencing and annotation.</title>
        <authorList>
            <consortium name="The Broad Institute Genomics Platform"/>
            <consortium name="The Broad Institute Genome Sequencing Center for Infectious Disease"/>
            <person name="Wu L."/>
            <person name="Ma J."/>
        </authorList>
    </citation>
    <scope>NUCLEOTIDE SEQUENCE [LARGE SCALE GENOMIC DNA]</scope>
    <source>
        <strain evidence="2 3">RDMS1</strain>
    </source>
</reference>
<protein>
    <submittedName>
        <fullName evidence="2">NAD-dependent epimerase/dehydratase family protein</fullName>
    </submittedName>
</protein>
<keyword evidence="3" id="KW-1185">Reference proteome</keyword>
<dbReference type="SUPFAM" id="SSF51735">
    <property type="entry name" value="NAD(P)-binding Rossmann-fold domains"/>
    <property type="match status" value="1"/>
</dbReference>
<dbReference type="InterPro" id="IPR036291">
    <property type="entry name" value="NAD(P)-bd_dom_sf"/>
</dbReference>
<organism evidence="2 3">
    <name type="scientific">Halocatena marina</name>
    <dbReference type="NCBI Taxonomy" id="2934937"/>
    <lineage>
        <taxon>Archaea</taxon>
        <taxon>Methanobacteriati</taxon>
        <taxon>Methanobacteriota</taxon>
        <taxon>Stenosarchaea group</taxon>
        <taxon>Halobacteria</taxon>
        <taxon>Halobacteriales</taxon>
        <taxon>Natronomonadaceae</taxon>
        <taxon>Halocatena</taxon>
    </lineage>
</organism>
<dbReference type="Proteomes" id="UP001596417">
    <property type="component" value="Unassembled WGS sequence"/>
</dbReference>
<dbReference type="Pfam" id="PF01370">
    <property type="entry name" value="Epimerase"/>
    <property type="match status" value="1"/>
</dbReference>
<dbReference type="PANTHER" id="PTHR48079">
    <property type="entry name" value="PROTEIN YEEZ"/>
    <property type="match status" value="1"/>
</dbReference>
<dbReference type="InterPro" id="IPR001509">
    <property type="entry name" value="Epimerase_deHydtase"/>
</dbReference>
<dbReference type="RefSeq" id="WP_248910756.1">
    <property type="nucleotide sequence ID" value="NZ_CP109981.1"/>
</dbReference>
<dbReference type="EMBL" id="JBHTAX010000005">
    <property type="protein sequence ID" value="MFC7192730.1"/>
    <property type="molecule type" value="Genomic_DNA"/>
</dbReference>
<accession>A0ABD5YYG0</accession>
<dbReference type="GeneID" id="76202431"/>
<dbReference type="InterPro" id="IPR051783">
    <property type="entry name" value="NAD(P)-dependent_oxidoreduct"/>
</dbReference>
<dbReference type="PANTHER" id="PTHR48079:SF6">
    <property type="entry name" value="NAD(P)-BINDING DOMAIN-CONTAINING PROTEIN-RELATED"/>
    <property type="match status" value="1"/>
</dbReference>
<sequence>MKVFIAGATGVLGRRLVSQFAAHGHTAVGLTRDERGDTIVESRGGEPRRGDLFDEESVVHTAEGADVVIHAATAIPTDDPSPEDWELNNRVRREGAQVLTKAAADVGADQYLQQSIVWVARQPDGTAFDEDSARHPDDPSTQSAVDAEDISMEAGELYDFDVGILRCGYFYAPDAYHTRKHGEALIQGDQPIIGGSETAKISRVHVSDAASGFVAAAEGNLSGIWHVIDDEPVSMAEFSTALAERLDAPAPERISEAVARREMGDIQVDLLSSPMSTSNDKLQAETDWEPKYSTYKDGLDHVVEHWESE</sequence>
<evidence type="ECO:0000259" key="1">
    <source>
        <dbReference type="Pfam" id="PF01370"/>
    </source>
</evidence>
<dbReference type="Gene3D" id="3.40.50.720">
    <property type="entry name" value="NAD(P)-binding Rossmann-like Domain"/>
    <property type="match status" value="1"/>
</dbReference>
<name>A0ABD5YYG0_9EURY</name>
<feature type="domain" description="NAD-dependent epimerase/dehydratase" evidence="1">
    <location>
        <begin position="3"/>
        <end position="218"/>
    </location>
</feature>
<proteinExistence type="predicted"/>
<gene>
    <name evidence="2" type="ORF">ACFQL7_24930</name>
</gene>
<dbReference type="AlphaFoldDB" id="A0ABD5YYG0"/>
<comment type="caution">
    <text evidence="2">The sequence shown here is derived from an EMBL/GenBank/DDBJ whole genome shotgun (WGS) entry which is preliminary data.</text>
</comment>